<proteinExistence type="predicted"/>
<evidence type="ECO:0000313" key="1">
    <source>
        <dbReference type="EMBL" id="OGF78792.1"/>
    </source>
</evidence>
<organism evidence="1 2">
    <name type="scientific">Candidatus Giovannonibacteria bacterium RIFCSPHIGHO2_02_43_13</name>
    <dbReference type="NCBI Taxonomy" id="1798330"/>
    <lineage>
        <taxon>Bacteria</taxon>
        <taxon>Candidatus Giovannoniibacteriota</taxon>
    </lineage>
</organism>
<dbReference type="AlphaFoldDB" id="A0A1F5WT27"/>
<reference evidence="1 2" key="1">
    <citation type="journal article" date="2016" name="Nat. Commun.">
        <title>Thousands of microbial genomes shed light on interconnected biogeochemical processes in an aquifer system.</title>
        <authorList>
            <person name="Anantharaman K."/>
            <person name="Brown C.T."/>
            <person name="Hug L.A."/>
            <person name="Sharon I."/>
            <person name="Castelle C.J."/>
            <person name="Probst A.J."/>
            <person name="Thomas B.C."/>
            <person name="Singh A."/>
            <person name="Wilkins M.J."/>
            <person name="Karaoz U."/>
            <person name="Brodie E.L."/>
            <person name="Williams K.H."/>
            <person name="Hubbard S.S."/>
            <person name="Banfield J.F."/>
        </authorList>
    </citation>
    <scope>NUCLEOTIDE SEQUENCE [LARGE SCALE GENOMIC DNA]</scope>
</reference>
<sequence>MENNGKAQHNPKVGFISRIDFGSDGYRKAIVESAFEIFRKEGTHFNILVGGIISRDFWSELDDSVKTQMEKESEKKVKFKHLSNLSSKKRRAARKTELVEAYLKKAAKKLSSAIPTLTVTDPENSKKEKLVDLFITTSPAFDGEYGEKLAHFLADLRPDVRVWGHGGDRMLVKYVDKIIWALAPQKAVWMRGDYYSTAVERVIKDKIKQTTQNAPDVFAVGCFGSSINKPKGELAYRYVSIPNCSRIEETRVSENQIGVRVMEFPLDGSPYQVRTYSLKDVVSKELSFIVPPPRATQHQKKIIEVIKARGSATPGTLKYFLDIPPEKIVRELDLLKSKETRRKKGENWPGIGEFAGKKYYFDLEWIKHNLKYDLSNGNYAEDRIAVSGCIHSASTESDYTFLLKEFPLLILKHRTPTWVDSGDIMEGLKHGLDRKQEVLPGMNNNTIQEFFAAHCRGSVIFDVFKQRFGDAIAGKEIDKNGVAGTVDKALLRYIYRTGNHDTWVAEDGHIPLATFHQRLNEYLSDEIEKYLSSLKLPCANIRNIVRDHVTQTKFFTLPSGLQVSMQHPYMSRAKTTSIRPQEMLDYAKRHGCQIAIGANFHVSECVEEWDMNLGQCISMEIGTMKHGSDFERNKMKLVDQGVGFLRTLSSNQRIFMAESSFHGGPRIPPINNLDIVNKFIFDSYGVSPLPDFSAKSPV</sequence>
<accession>A0A1F5WT27</accession>
<gene>
    <name evidence="1" type="ORF">A2W54_04150</name>
</gene>
<evidence type="ECO:0000313" key="2">
    <source>
        <dbReference type="Proteomes" id="UP000178425"/>
    </source>
</evidence>
<protein>
    <submittedName>
        <fullName evidence="1">Uncharacterized protein</fullName>
    </submittedName>
</protein>
<dbReference type="EMBL" id="MFHI01000019">
    <property type="protein sequence ID" value="OGF78792.1"/>
    <property type="molecule type" value="Genomic_DNA"/>
</dbReference>
<dbReference type="Proteomes" id="UP000178425">
    <property type="component" value="Unassembled WGS sequence"/>
</dbReference>
<name>A0A1F5WT27_9BACT</name>
<comment type="caution">
    <text evidence="1">The sequence shown here is derived from an EMBL/GenBank/DDBJ whole genome shotgun (WGS) entry which is preliminary data.</text>
</comment>